<dbReference type="PANTHER" id="PTHR13343">
    <property type="entry name" value="CREG1 PROTEIN"/>
    <property type="match status" value="1"/>
</dbReference>
<dbReference type="PANTHER" id="PTHR13343:SF24">
    <property type="entry name" value="OS07G0573800 PROTEIN"/>
    <property type="match status" value="1"/>
</dbReference>
<evidence type="ECO:0000259" key="2">
    <source>
        <dbReference type="Pfam" id="PF10615"/>
    </source>
</evidence>
<keyword evidence="5" id="KW-1185">Reference proteome</keyword>
<dbReference type="Gene3D" id="2.30.110.10">
    <property type="entry name" value="Electron Transport, Fmn-binding Protein, Chain A"/>
    <property type="match status" value="1"/>
</dbReference>
<accession>A0ABU4VHN8</accession>
<dbReference type="Proteomes" id="UP001277761">
    <property type="component" value="Unassembled WGS sequence"/>
</dbReference>
<evidence type="ECO:0000313" key="5">
    <source>
        <dbReference type="Proteomes" id="UP001277761"/>
    </source>
</evidence>
<dbReference type="SUPFAM" id="SSF50475">
    <property type="entry name" value="FMN-binding split barrel"/>
    <property type="match status" value="1"/>
</dbReference>
<organism evidence="4 5">
    <name type="scientific">Patulibacter brassicae</name>
    <dbReference type="NCBI Taxonomy" id="1705717"/>
    <lineage>
        <taxon>Bacteria</taxon>
        <taxon>Bacillati</taxon>
        <taxon>Actinomycetota</taxon>
        <taxon>Thermoleophilia</taxon>
        <taxon>Solirubrobacterales</taxon>
        <taxon>Patulibacteraceae</taxon>
        <taxon>Patulibacter</taxon>
    </lineage>
</organism>
<sequence>MPAADTQSDHQAPAAVLATPDPTAPVRTPQDRPSAAEEARTIVAATKTGTLASLSEDGTPWASMVAFATLADGRPVLMVSTLAEHGRNLEREQRASLSVVTAGEEGADPLDNGRVTLAGVAERVEGAEAEAARAAYVAAVPPAALFSTFGDFSTWVLRVDRVRWVGGYGRMDSVTTEQYLAAEPDPVLPRAAGAVRHLNDDHADALLAMARALGGHPDATSARCVRADRYGLDLRADTPAGRASVRVGFAAPLDDAQGLRAATVALARQARAAD</sequence>
<protein>
    <submittedName>
        <fullName evidence="4">DUF2470 domain-containing protein</fullName>
    </submittedName>
</protein>
<feature type="compositionally biased region" description="Polar residues" evidence="1">
    <location>
        <begin position="1"/>
        <end position="10"/>
    </location>
</feature>
<dbReference type="InterPro" id="IPR055343">
    <property type="entry name" value="CREG_beta-barrel"/>
</dbReference>
<name>A0ABU4VHN8_9ACTN</name>
<gene>
    <name evidence="4" type="ORF">SK069_06975</name>
</gene>
<feature type="region of interest" description="Disordered" evidence="1">
    <location>
        <begin position="1"/>
        <end position="37"/>
    </location>
</feature>
<dbReference type="InterPro" id="IPR012349">
    <property type="entry name" value="Split_barrel_FMN-bd"/>
</dbReference>
<feature type="domain" description="CREG-like beta-barrel" evidence="3">
    <location>
        <begin position="32"/>
        <end position="180"/>
    </location>
</feature>
<dbReference type="Pfam" id="PF13883">
    <property type="entry name" value="CREG_beta-barrel"/>
    <property type="match status" value="1"/>
</dbReference>
<dbReference type="EMBL" id="JAXAVX010000002">
    <property type="protein sequence ID" value="MDX8151326.1"/>
    <property type="molecule type" value="Genomic_DNA"/>
</dbReference>
<dbReference type="InterPro" id="IPR037119">
    <property type="entry name" value="Haem_oxidase_HugZ-like_sf"/>
</dbReference>
<dbReference type="InterPro" id="IPR019595">
    <property type="entry name" value="DUF2470"/>
</dbReference>
<feature type="domain" description="DUF2470" evidence="2">
    <location>
        <begin position="192"/>
        <end position="266"/>
    </location>
</feature>
<dbReference type="Pfam" id="PF10615">
    <property type="entry name" value="DUF2470"/>
    <property type="match status" value="1"/>
</dbReference>
<reference evidence="4 5" key="1">
    <citation type="submission" date="2023-11" db="EMBL/GenBank/DDBJ databases">
        <authorList>
            <person name="Xu M."/>
            <person name="Jiang T."/>
        </authorList>
    </citation>
    <scope>NUCLEOTIDE SEQUENCE [LARGE SCALE GENOMIC DNA]</scope>
    <source>
        <strain evidence="4 5">SD</strain>
    </source>
</reference>
<comment type="caution">
    <text evidence="4">The sequence shown here is derived from an EMBL/GenBank/DDBJ whole genome shotgun (WGS) entry which is preliminary data.</text>
</comment>
<dbReference type="Gene3D" id="3.20.180.10">
    <property type="entry name" value="PNP-oxidase-like"/>
    <property type="match status" value="1"/>
</dbReference>
<evidence type="ECO:0000313" key="4">
    <source>
        <dbReference type="EMBL" id="MDX8151326.1"/>
    </source>
</evidence>
<evidence type="ECO:0000259" key="3">
    <source>
        <dbReference type="Pfam" id="PF13883"/>
    </source>
</evidence>
<dbReference type="RefSeq" id="WP_319953476.1">
    <property type="nucleotide sequence ID" value="NZ_JAXAVX010000002.1"/>
</dbReference>
<proteinExistence type="predicted"/>
<evidence type="ECO:0000256" key="1">
    <source>
        <dbReference type="SAM" id="MobiDB-lite"/>
    </source>
</evidence>